<proteinExistence type="predicted"/>
<dbReference type="GO" id="GO:0000160">
    <property type="term" value="P:phosphorelay signal transduction system"/>
    <property type="evidence" value="ECO:0007669"/>
    <property type="project" value="InterPro"/>
</dbReference>
<dbReference type="PANTHER" id="PTHR43367">
    <property type="match status" value="1"/>
</dbReference>
<dbReference type="PIRSF" id="PIRSF036382">
    <property type="entry name" value="RR_antiterm"/>
    <property type="match status" value="1"/>
</dbReference>
<reference evidence="7 9" key="4">
    <citation type="submission" date="2023-02" db="EMBL/GenBank/DDBJ databases">
        <title>Comparative genome analysis of Eubacterium limosum species.</title>
        <authorList>
            <person name="Bak J.E."/>
        </authorList>
    </citation>
    <scope>NUCLEOTIDE SEQUENCE [LARGE SCALE GENOMIC DNA]</scope>
    <source>
        <strain evidence="7 9">KGMB01548</strain>
    </source>
</reference>
<dbReference type="InterPro" id="IPR001789">
    <property type="entry name" value="Sig_transdc_resp-reg_receiver"/>
</dbReference>
<evidence type="ECO:0000256" key="3">
    <source>
        <dbReference type="PROSITE-ProRule" id="PRU00169"/>
    </source>
</evidence>
<dbReference type="Proteomes" id="UP000192391">
    <property type="component" value="Chromosome"/>
</dbReference>
<dbReference type="Proteomes" id="UP001215087">
    <property type="component" value="Unassembled WGS sequence"/>
</dbReference>
<feature type="domain" description="Response regulatory" evidence="4">
    <location>
        <begin position="13"/>
        <end position="128"/>
    </location>
</feature>
<dbReference type="EMBL" id="JAQSVD010000009">
    <property type="protein sequence ID" value="MDE1471703.1"/>
    <property type="molecule type" value="Genomic_DNA"/>
</dbReference>
<evidence type="ECO:0000313" key="8">
    <source>
        <dbReference type="Proteomes" id="UP000192391"/>
    </source>
</evidence>
<evidence type="ECO:0000259" key="4">
    <source>
        <dbReference type="PROSITE" id="PS50110"/>
    </source>
</evidence>
<dbReference type="PROSITE" id="PS50921">
    <property type="entry name" value="ANTAR"/>
    <property type="match status" value="1"/>
</dbReference>
<dbReference type="Pfam" id="PF00072">
    <property type="entry name" value="Response_reg"/>
    <property type="match status" value="1"/>
</dbReference>
<dbReference type="SMART" id="SM00448">
    <property type="entry name" value="REC"/>
    <property type="match status" value="1"/>
</dbReference>
<organism evidence="6 8">
    <name type="scientific">Eubacterium limosum</name>
    <dbReference type="NCBI Taxonomy" id="1736"/>
    <lineage>
        <taxon>Bacteria</taxon>
        <taxon>Bacillati</taxon>
        <taxon>Bacillota</taxon>
        <taxon>Clostridia</taxon>
        <taxon>Eubacteriales</taxon>
        <taxon>Eubacteriaceae</taxon>
        <taxon>Eubacterium</taxon>
    </lineage>
</organism>
<gene>
    <name evidence="6" type="ORF">B2M23_13275</name>
    <name evidence="7" type="ORF">PTZ04_15710</name>
</gene>
<dbReference type="InterPro" id="IPR036388">
    <property type="entry name" value="WH-like_DNA-bd_sf"/>
</dbReference>
<dbReference type="RefSeq" id="WP_038350768.1">
    <property type="nucleotide sequence ID" value="NZ_CP019962.1"/>
</dbReference>
<feature type="modified residue" description="4-aspartylphosphate" evidence="3">
    <location>
        <position position="63"/>
    </location>
</feature>
<keyword evidence="3" id="KW-0597">Phosphoprotein</keyword>
<dbReference type="Gene3D" id="3.40.50.2300">
    <property type="match status" value="1"/>
</dbReference>
<dbReference type="EMBL" id="CP019962">
    <property type="protein sequence ID" value="ARD66446.1"/>
    <property type="molecule type" value="Genomic_DNA"/>
</dbReference>
<comment type="function">
    <text evidence="2">May play the central regulatory role in sporulation. It may be an element of the effector pathway responsible for the activation of sporulation genes in response to nutritional stress. Spo0A may act in concert with spo0H (a sigma factor) to control the expression of some genes that are critical to the sporulation process.</text>
</comment>
<dbReference type="KEGG" id="elim:B2M23_13275"/>
<dbReference type="InterPro" id="IPR011006">
    <property type="entry name" value="CheY-like_superfamily"/>
</dbReference>
<evidence type="ECO:0000313" key="9">
    <source>
        <dbReference type="Proteomes" id="UP001215087"/>
    </source>
</evidence>
<evidence type="ECO:0000313" key="6">
    <source>
        <dbReference type="EMBL" id="ARD66446.1"/>
    </source>
</evidence>
<dbReference type="PROSITE" id="PS50110">
    <property type="entry name" value="RESPONSE_REGULATORY"/>
    <property type="match status" value="1"/>
</dbReference>
<evidence type="ECO:0000256" key="1">
    <source>
        <dbReference type="ARBA" id="ARBA00018672"/>
    </source>
</evidence>
<evidence type="ECO:0000256" key="2">
    <source>
        <dbReference type="ARBA" id="ARBA00024867"/>
    </source>
</evidence>
<evidence type="ECO:0000313" key="7">
    <source>
        <dbReference type="EMBL" id="MDE1471703.1"/>
    </source>
</evidence>
<accession>A0AAC9W3M7</accession>
<reference evidence="6" key="3">
    <citation type="submission" date="2017-02" db="EMBL/GenBank/DDBJ databases">
        <title>Integrative analysis reveals regulation of autotrophic growth of syngas fermenting bacteria at the translational level.</title>
        <authorList>
            <person name="Song Y."/>
            <person name="Shin J."/>
            <person name="Jeong Y."/>
            <person name="Jin S."/>
            <person name="Kim D.R."/>
            <person name="Kim S.C."/>
            <person name="Cho S."/>
            <person name="Cho B.-K."/>
        </authorList>
    </citation>
    <scope>NUCLEOTIDE SEQUENCE</scope>
    <source>
        <strain evidence="6">ATCC 8486</strain>
    </source>
</reference>
<name>A0AAC9W3M7_EUBLI</name>
<reference evidence="6" key="1">
    <citation type="journal article" date="2015" name="Genome Announc.">
        <title>Draft Genome Sequence of Chemolithoautotrophic Acetogenic Butanol-Producing Eubacterium limosum ATCC 8486.</title>
        <authorList>
            <person name="Song Y."/>
            <person name="Cho B.K."/>
        </authorList>
    </citation>
    <scope>NUCLEOTIDE SEQUENCE</scope>
    <source>
        <strain evidence="6">ATCC 8486</strain>
    </source>
</reference>
<dbReference type="PANTHER" id="PTHR43367:SF1">
    <property type="entry name" value="TWO-COMPONENT RESPONSE REGULATOR-LIKE APRR6-RELATED"/>
    <property type="match status" value="1"/>
</dbReference>
<evidence type="ECO:0000259" key="5">
    <source>
        <dbReference type="PROSITE" id="PS50921"/>
    </source>
</evidence>
<dbReference type="Pfam" id="PF03861">
    <property type="entry name" value="ANTAR"/>
    <property type="match status" value="1"/>
</dbReference>
<dbReference type="Gene3D" id="1.10.10.10">
    <property type="entry name" value="Winged helix-like DNA-binding domain superfamily/Winged helix DNA-binding domain"/>
    <property type="match status" value="1"/>
</dbReference>
<feature type="domain" description="ANTAR" evidence="5">
    <location>
        <begin position="134"/>
        <end position="195"/>
    </location>
</feature>
<protein>
    <recommendedName>
        <fullName evidence="1">Stage 0 sporulation protein A homolog</fullName>
    </recommendedName>
</protein>
<dbReference type="InterPro" id="IPR005561">
    <property type="entry name" value="ANTAR"/>
</dbReference>
<dbReference type="GO" id="GO:0003723">
    <property type="term" value="F:RNA binding"/>
    <property type="evidence" value="ECO:0007669"/>
    <property type="project" value="InterPro"/>
</dbReference>
<dbReference type="SUPFAM" id="SSF52172">
    <property type="entry name" value="CheY-like"/>
    <property type="match status" value="1"/>
</dbReference>
<sequence>MEEAILDDRKKTTVVIVDDEPIIIMDLEEVLENLGYKVVGKALDGFEAIEICRSKKPDVVLMDVEMPVLDGFAAASCILEEALAETVIMVTAYNDKKFVDQAMEIGASGYLVKPINERSIMPCINVARARSKEIIHLKQEVKKTKELVEARKIIEKAKGLIMKKKNISENEAYEYIRLISKEKQISMQRVAEILLKGRRK</sequence>
<dbReference type="InterPro" id="IPR008327">
    <property type="entry name" value="Sig_transdc_resp-reg_antiterm"/>
</dbReference>
<reference evidence="8" key="2">
    <citation type="journal article" date="2017" name="Sci. Rep.">
        <title>Determination of the Genome and Primary Transcriptome of Syngas Fermenting Eubacterium limosum ATCC 8486.</title>
        <authorList>
            <person name="Song Y."/>
            <person name="Shin J."/>
            <person name="Jeong Y."/>
            <person name="Jin S."/>
            <person name="Lee J.K."/>
            <person name="Kim D.R."/>
            <person name="Kim S.C."/>
            <person name="Cho S."/>
            <person name="Cho B.K."/>
        </authorList>
    </citation>
    <scope>NUCLEOTIDE SEQUENCE [LARGE SCALE GENOMIC DNA]</scope>
    <source>
        <strain evidence="8">ATCC 8486</strain>
    </source>
</reference>
<dbReference type="SMART" id="SM01012">
    <property type="entry name" value="ANTAR"/>
    <property type="match status" value="1"/>
</dbReference>
<dbReference type="AlphaFoldDB" id="A0AAC9W3M7"/>
<keyword evidence="9" id="KW-1185">Reference proteome</keyword>